<comment type="caution">
    <text evidence="7">The sequence shown here is derived from an EMBL/GenBank/DDBJ whole genome shotgun (WGS) entry which is preliminary data.</text>
</comment>
<dbReference type="InterPro" id="IPR002885">
    <property type="entry name" value="PPR_rpt"/>
</dbReference>
<comment type="subunit">
    <text evidence="4">Binds to mitochondrial small subunit 15S rRNA.</text>
</comment>
<proteinExistence type="inferred from homology"/>
<feature type="compositionally biased region" description="Basic and acidic residues" evidence="6">
    <location>
        <begin position="832"/>
        <end position="856"/>
    </location>
</feature>
<dbReference type="EMBL" id="AWGH01000002">
    <property type="protein sequence ID" value="ODO07218.1"/>
    <property type="molecule type" value="Genomic_DNA"/>
</dbReference>
<dbReference type="OrthoDB" id="185373at2759"/>
<reference evidence="7 8" key="1">
    <citation type="submission" date="2016-06" db="EMBL/GenBank/DDBJ databases">
        <title>Evolution of pathogenesis and genome organization in the Tremellales.</title>
        <authorList>
            <person name="Cuomo C."/>
            <person name="Litvintseva A."/>
            <person name="Heitman J."/>
            <person name="Chen Y."/>
            <person name="Sun S."/>
            <person name="Springer D."/>
            <person name="Dromer F."/>
            <person name="Young S."/>
            <person name="Zeng Q."/>
            <person name="Chapman S."/>
            <person name="Gujja S."/>
            <person name="Saif S."/>
            <person name="Birren B."/>
        </authorList>
    </citation>
    <scope>NUCLEOTIDE SEQUENCE [LARGE SCALE GENOMIC DNA]</scope>
    <source>
        <strain evidence="7 8">CBS 7118</strain>
    </source>
</reference>
<keyword evidence="8" id="KW-1185">Reference proteome</keyword>
<keyword evidence="2" id="KW-0677">Repeat</keyword>
<evidence type="ECO:0000256" key="2">
    <source>
        <dbReference type="ARBA" id="ARBA00022737"/>
    </source>
</evidence>
<dbReference type="Gene3D" id="1.25.40.10">
    <property type="entry name" value="Tetratricopeptide repeat domain"/>
    <property type="match status" value="2"/>
</dbReference>
<organism evidence="7 8">
    <name type="scientific">Cryptococcus wingfieldii CBS 7118</name>
    <dbReference type="NCBI Taxonomy" id="1295528"/>
    <lineage>
        <taxon>Eukaryota</taxon>
        <taxon>Fungi</taxon>
        <taxon>Dikarya</taxon>
        <taxon>Basidiomycota</taxon>
        <taxon>Agaricomycotina</taxon>
        <taxon>Tremellomycetes</taxon>
        <taxon>Tremellales</taxon>
        <taxon>Cryptococcaceae</taxon>
        <taxon>Cryptococcus</taxon>
    </lineage>
</organism>
<dbReference type="RefSeq" id="XP_019034695.1">
    <property type="nucleotide sequence ID" value="XM_019172969.1"/>
</dbReference>
<dbReference type="PROSITE" id="PS51375">
    <property type="entry name" value="PPR"/>
    <property type="match status" value="1"/>
</dbReference>
<dbReference type="AlphaFoldDB" id="A0A1E3K222"/>
<dbReference type="Pfam" id="PF13041">
    <property type="entry name" value="PPR_2"/>
    <property type="match status" value="1"/>
</dbReference>
<sequence>MLHRLQLPRILAAHAGPSTLRTFSASPAIGKLRSYPDENRQRQSQRGPVRAQRYRTEFSGGINTPGLTNHQDRDENAWTTATRLKRWIDKHKGPLSVEDTEVVSKMITEAPNHMVNAPVWNQLLGFMGRQKKLDRVWSLYNQMKKRNIVPTSRTYSVVLNAYSGISHSGQEPEFSFVTPSDRTLSRVTIIYEQSQVHIKGLAARLKQASAPSEDDLGVSLPGVALKEASKRKPLPNQAEIEEEVDLAPTNAYLKFLSRHGMWNEMQRVFLSLDTEGPLAADTTTYTIMFTTLYHVHRSLERAPNDQAQALKIGPAARGMWDQCIRQFGKVGRDPSRRIDNVLFAQYLRCLMRGRPEDHRQAISVAEQIWDLPSPGHAAPASASSTILSKPSITPTVASLPKLSVDVRSATALISALHTARHPTLASHYTHLILANKGLEPDFDLEFLKIAILALSSTGDIQAVLGVLDMYQPPGAGKNGWSRDTWRAAITAARWAGDYSAALSIFQRATHLSTGIGHVRMDPSDKAPKVASYIWSTPNGKGKDARGLTWIKPEKMDADAQFLGLLFKTALQKSNKEVASALDIFFHLGGEGAFLAWPYTEGSDEPLLLRTLSLRGVTASARKALVDRVELARDVVRAAERIGGEANEGLVKGMGEIVSRWGPVLKGRVLQDASAVSTVRTKGNREREEAEWEDEDLEEEPVSRKSYGDKRSRGWKTKGNFERRRSGGRESSSRPWEDRSGGRGRDGEERETVTRRPWDRDASERGPRKQEFSGRKASHKDSEERDFRQRDSPERSFRERGSSSFSDRGGFGSRGANKTDGAYGRNNNFSLERPGRPSFRSEERGSNPARREREPERSSGFGLRK</sequence>
<accession>A0A1E3K222</accession>
<dbReference type="PANTHER" id="PTHR47447:SF17">
    <property type="entry name" value="OS12G0638900 PROTEIN"/>
    <property type="match status" value="1"/>
</dbReference>
<feature type="compositionally biased region" description="Basic and acidic residues" evidence="6">
    <location>
        <begin position="700"/>
        <end position="711"/>
    </location>
</feature>
<evidence type="ECO:0000256" key="5">
    <source>
        <dbReference type="PROSITE-ProRule" id="PRU00708"/>
    </source>
</evidence>
<dbReference type="GeneID" id="30190010"/>
<evidence type="ECO:0008006" key="9">
    <source>
        <dbReference type="Google" id="ProtNLM"/>
    </source>
</evidence>
<dbReference type="NCBIfam" id="TIGR00756">
    <property type="entry name" value="PPR"/>
    <property type="match status" value="1"/>
</dbReference>
<comment type="similarity">
    <text evidence="1">Belongs to the CCM1 family.</text>
</comment>
<evidence type="ECO:0000313" key="8">
    <source>
        <dbReference type="Proteomes" id="UP000094819"/>
    </source>
</evidence>
<name>A0A1E3K222_9TREE</name>
<evidence type="ECO:0000256" key="3">
    <source>
        <dbReference type="ARBA" id="ARBA00044493"/>
    </source>
</evidence>
<feature type="repeat" description="PPR" evidence="5">
    <location>
        <begin position="116"/>
        <end position="150"/>
    </location>
</feature>
<protein>
    <recommendedName>
        <fullName evidence="9">Pentatricopeptide repeat domain-containing protein</fullName>
    </recommendedName>
</protein>
<dbReference type="PANTHER" id="PTHR47447">
    <property type="entry name" value="OS03G0856100 PROTEIN"/>
    <property type="match status" value="1"/>
</dbReference>
<dbReference type="Proteomes" id="UP000094819">
    <property type="component" value="Unassembled WGS sequence"/>
</dbReference>
<feature type="compositionally biased region" description="Basic and acidic residues" evidence="6">
    <location>
        <begin position="718"/>
        <end position="800"/>
    </location>
</feature>
<feature type="compositionally biased region" description="Acidic residues" evidence="6">
    <location>
        <begin position="688"/>
        <end position="699"/>
    </location>
</feature>
<gene>
    <name evidence="7" type="ORF">L198_00797</name>
</gene>
<dbReference type="InterPro" id="IPR011990">
    <property type="entry name" value="TPR-like_helical_dom_sf"/>
</dbReference>
<evidence type="ECO:0000256" key="6">
    <source>
        <dbReference type="SAM" id="MobiDB-lite"/>
    </source>
</evidence>
<feature type="region of interest" description="Disordered" evidence="6">
    <location>
        <begin position="671"/>
        <end position="864"/>
    </location>
</feature>
<feature type="region of interest" description="Disordered" evidence="6">
    <location>
        <begin position="32"/>
        <end position="53"/>
    </location>
</feature>
<comment type="function">
    <text evidence="3">Regulates mitochondrial small subunit maturation by controlling 15S rRNA 5'-end processing. Localizes to the 5' precursor of the 15S rRNA in a position that is subsequently occupied by mS47 in the mature yeast mtSSU. Uses structure and sequence-specific RNA recognition, binding to a single-stranded region of the precursor and specifically recognizing bases -6 to -1. The exchange of Ccm1 for mS47 is coupled to the irreversible removal of precursor rRNA that is accompanied by conformational changes of the mitoribosomal proteins uS5m and mS26. These conformational changes signal completion of 5'-end rRNA processing through protection of the mature 5'-end of the 15S rRNA and stabilization of mS47. The removal of the 5' precursor together with the dissociation of Ccm1 may be catalyzed by the 5'-3' exoribonuclease Pet127. Involved in the specific removal of group I introns in mitochondrial encoded transcripts.</text>
</comment>
<evidence type="ECO:0000256" key="1">
    <source>
        <dbReference type="ARBA" id="ARBA00006192"/>
    </source>
</evidence>
<evidence type="ECO:0000313" key="7">
    <source>
        <dbReference type="EMBL" id="ODO07218.1"/>
    </source>
</evidence>
<evidence type="ECO:0000256" key="4">
    <source>
        <dbReference type="ARBA" id="ARBA00044511"/>
    </source>
</evidence>